<dbReference type="EMBL" id="KV427606">
    <property type="protein sequence ID" value="KZT11836.1"/>
    <property type="molecule type" value="Genomic_DNA"/>
</dbReference>
<dbReference type="InParanoid" id="A0A165HK69"/>
<dbReference type="AlphaFoldDB" id="A0A165HK69"/>
<protein>
    <submittedName>
        <fullName evidence="1">Uncharacterized protein</fullName>
    </submittedName>
</protein>
<keyword evidence="2" id="KW-1185">Reference proteome</keyword>
<reference evidence="1 2" key="1">
    <citation type="journal article" date="2016" name="Mol. Biol. Evol.">
        <title>Comparative Genomics of Early-Diverging Mushroom-Forming Fungi Provides Insights into the Origins of Lignocellulose Decay Capabilities.</title>
        <authorList>
            <person name="Nagy L.G."/>
            <person name="Riley R."/>
            <person name="Tritt A."/>
            <person name="Adam C."/>
            <person name="Daum C."/>
            <person name="Floudas D."/>
            <person name="Sun H."/>
            <person name="Yadav J.S."/>
            <person name="Pangilinan J."/>
            <person name="Larsson K.H."/>
            <person name="Matsuura K."/>
            <person name="Barry K."/>
            <person name="Labutti K."/>
            <person name="Kuo R."/>
            <person name="Ohm R.A."/>
            <person name="Bhattacharya S.S."/>
            <person name="Shirouzu T."/>
            <person name="Yoshinaga Y."/>
            <person name="Martin F.M."/>
            <person name="Grigoriev I.V."/>
            <person name="Hibbett D.S."/>
        </authorList>
    </citation>
    <scope>NUCLEOTIDE SEQUENCE [LARGE SCALE GENOMIC DNA]</scope>
    <source>
        <strain evidence="1 2">93-53</strain>
    </source>
</reference>
<gene>
    <name evidence="1" type="ORF">LAESUDRAFT_154292</name>
</gene>
<name>A0A165HK69_9APHY</name>
<dbReference type="RefSeq" id="XP_040769484.1">
    <property type="nucleotide sequence ID" value="XM_040901378.1"/>
</dbReference>
<organism evidence="1 2">
    <name type="scientific">Laetiporus sulphureus 93-53</name>
    <dbReference type="NCBI Taxonomy" id="1314785"/>
    <lineage>
        <taxon>Eukaryota</taxon>
        <taxon>Fungi</taxon>
        <taxon>Dikarya</taxon>
        <taxon>Basidiomycota</taxon>
        <taxon>Agaricomycotina</taxon>
        <taxon>Agaricomycetes</taxon>
        <taxon>Polyporales</taxon>
        <taxon>Laetiporus</taxon>
    </lineage>
</organism>
<sequence>MDDAALFVQSVLLPLLNTISSKDLKYIYFSIRGHSGWETDALLNALNPEVCIQIDELLAEGHFAELQDVSIDYDLFSIVLDDSQRVSFSTEILAGFPKLNNKNMLNITYVGGRFPSDAERAFKTKQLVHEQPRPTEQAAA</sequence>
<dbReference type="Proteomes" id="UP000076871">
    <property type="component" value="Unassembled WGS sequence"/>
</dbReference>
<evidence type="ECO:0000313" key="1">
    <source>
        <dbReference type="EMBL" id="KZT11836.1"/>
    </source>
</evidence>
<proteinExistence type="predicted"/>
<dbReference type="GeneID" id="63818410"/>
<evidence type="ECO:0000313" key="2">
    <source>
        <dbReference type="Proteomes" id="UP000076871"/>
    </source>
</evidence>
<accession>A0A165HK69</accession>